<dbReference type="GO" id="GO:0005886">
    <property type="term" value="C:plasma membrane"/>
    <property type="evidence" value="ECO:0007669"/>
    <property type="project" value="UniProtKB-SubCell"/>
</dbReference>
<organism evidence="12 13">
    <name type="scientific">Vibrio panuliri</name>
    <dbReference type="NCBI Taxonomy" id="1381081"/>
    <lineage>
        <taxon>Bacteria</taxon>
        <taxon>Pseudomonadati</taxon>
        <taxon>Pseudomonadota</taxon>
        <taxon>Gammaproteobacteria</taxon>
        <taxon>Vibrionales</taxon>
        <taxon>Vibrionaceae</taxon>
        <taxon>Vibrio</taxon>
    </lineage>
</organism>
<dbReference type="RefSeq" id="WP_075706092.1">
    <property type="nucleotide sequence ID" value="NZ_MJMJ01000001.1"/>
</dbReference>
<evidence type="ECO:0000256" key="3">
    <source>
        <dbReference type="ARBA" id="ARBA00022448"/>
    </source>
</evidence>
<reference evidence="12 13" key="1">
    <citation type="submission" date="2016-09" db="EMBL/GenBank/DDBJ databases">
        <title>Genomic Taxonomy of the Vibrionaceae.</title>
        <authorList>
            <person name="Gonzalez-Castillo A."/>
            <person name="Gomez-Gil B."/>
            <person name="Enciso-Ibarra K."/>
        </authorList>
    </citation>
    <scope>NUCLEOTIDE SEQUENCE [LARGE SCALE GENOMIC DNA]</scope>
    <source>
        <strain evidence="12 13">CAIM 703</strain>
    </source>
</reference>
<feature type="transmembrane region" description="Helical" evidence="11">
    <location>
        <begin position="272"/>
        <end position="293"/>
    </location>
</feature>
<evidence type="ECO:0000256" key="7">
    <source>
        <dbReference type="ARBA" id="ARBA00022833"/>
    </source>
</evidence>
<keyword evidence="7" id="KW-0862">Zinc</keyword>
<evidence type="ECO:0000256" key="6">
    <source>
        <dbReference type="ARBA" id="ARBA00022692"/>
    </source>
</evidence>
<keyword evidence="8 11" id="KW-1133">Transmembrane helix</keyword>
<dbReference type="InterPro" id="IPR002523">
    <property type="entry name" value="MgTranspt_CorA/ZnTranspt_ZntB"/>
</dbReference>
<dbReference type="CDD" id="cd12833">
    <property type="entry name" value="ZntB-like_1"/>
    <property type="match status" value="1"/>
</dbReference>
<dbReference type="AlphaFoldDB" id="A0A1Q9HRJ6"/>
<keyword evidence="10 11" id="KW-0472">Membrane</keyword>
<proteinExistence type="inferred from homology"/>
<feature type="transmembrane region" description="Helical" evidence="11">
    <location>
        <begin position="305"/>
        <end position="327"/>
    </location>
</feature>
<dbReference type="PANTHER" id="PTHR46494:SF3">
    <property type="entry name" value="ZINC TRANSPORT PROTEIN ZNTB"/>
    <property type="match status" value="1"/>
</dbReference>
<name>A0A1Q9HRJ6_9VIBR</name>
<keyword evidence="5" id="KW-0997">Cell inner membrane</keyword>
<evidence type="ECO:0000313" key="12">
    <source>
        <dbReference type="EMBL" id="OLQ93455.1"/>
    </source>
</evidence>
<evidence type="ECO:0000256" key="11">
    <source>
        <dbReference type="SAM" id="Phobius"/>
    </source>
</evidence>
<dbReference type="SUPFAM" id="SSF144083">
    <property type="entry name" value="Magnesium transport protein CorA, transmembrane region"/>
    <property type="match status" value="1"/>
</dbReference>
<dbReference type="Pfam" id="PF01544">
    <property type="entry name" value="CorA"/>
    <property type="match status" value="1"/>
</dbReference>
<evidence type="ECO:0000256" key="9">
    <source>
        <dbReference type="ARBA" id="ARBA00023065"/>
    </source>
</evidence>
<comment type="caution">
    <text evidence="12">The sequence shown here is derived from an EMBL/GenBank/DDBJ whole genome shotgun (WGS) entry which is preliminary data.</text>
</comment>
<dbReference type="GO" id="GO:0050897">
    <property type="term" value="F:cobalt ion binding"/>
    <property type="evidence" value="ECO:0007669"/>
    <property type="project" value="TreeGrafter"/>
</dbReference>
<evidence type="ECO:0000256" key="8">
    <source>
        <dbReference type="ARBA" id="ARBA00022989"/>
    </source>
</evidence>
<dbReference type="GO" id="GO:0015087">
    <property type="term" value="F:cobalt ion transmembrane transporter activity"/>
    <property type="evidence" value="ECO:0007669"/>
    <property type="project" value="TreeGrafter"/>
</dbReference>
<keyword evidence="3" id="KW-0813">Transport</keyword>
<dbReference type="InterPro" id="IPR045861">
    <property type="entry name" value="CorA_cytoplasmic_dom"/>
</dbReference>
<comment type="subcellular location">
    <subcellularLocation>
        <location evidence="1">Cell membrane</location>
        <topology evidence="1">Multi-pass membrane protein</topology>
    </subcellularLocation>
</comment>
<dbReference type="SUPFAM" id="SSF143865">
    <property type="entry name" value="CorA soluble domain-like"/>
    <property type="match status" value="1"/>
</dbReference>
<keyword evidence="6 11" id="KW-0812">Transmembrane</keyword>
<sequence>MSKYVTSPIEPKGLIHAMLLDGQGGSQRLTWNEVNQLDEDQSGLWLHFDYSEKDVQDWLTHCSGLNEIAVDGLLNSETRPHVLTRGNNLLLILRGVNLNPGANPEDMVSVRVWSDGKTLISTRKRMLLSTQDIVEKLENGTGATSVSRLLIDWIDHIVARMNDTINLLEDNILEIEENIFVGEPKELRSSLLKIRQQSIGIRRYIAPQREALSKLGAEPLVWLNDIHRLTLRSIADRQIRYIEDIDALKERASMVQDELISRVSEQLNNRSYVLTVIAAIFLPLGFFTGLMGINVGGMPGVDSSVGFWIVVWLCVGASGLLGAFLHWKKWL</sequence>
<keyword evidence="4" id="KW-1003">Cell membrane</keyword>
<comment type="similarity">
    <text evidence="2">Belongs to the CorA metal ion transporter (MIT) (TC 1.A.35) family.</text>
</comment>
<evidence type="ECO:0000256" key="10">
    <source>
        <dbReference type="ARBA" id="ARBA00023136"/>
    </source>
</evidence>
<dbReference type="OrthoDB" id="9803484at2"/>
<accession>A0A1Q9HRJ6</accession>
<dbReference type="Gene3D" id="1.20.58.340">
    <property type="entry name" value="Magnesium transport protein CorA, transmembrane region"/>
    <property type="match status" value="2"/>
</dbReference>
<dbReference type="PANTHER" id="PTHR46494">
    <property type="entry name" value="CORA FAMILY METAL ION TRANSPORTER (EUROFUNG)"/>
    <property type="match status" value="1"/>
</dbReference>
<evidence type="ECO:0000256" key="2">
    <source>
        <dbReference type="ARBA" id="ARBA00009765"/>
    </source>
</evidence>
<dbReference type="GO" id="GO:0015095">
    <property type="term" value="F:magnesium ion transmembrane transporter activity"/>
    <property type="evidence" value="ECO:0007669"/>
    <property type="project" value="TreeGrafter"/>
</dbReference>
<keyword evidence="9" id="KW-0406">Ion transport</keyword>
<gene>
    <name evidence="12" type="ORF">BIY22_02900</name>
</gene>
<protein>
    <submittedName>
        <fullName evidence="12">Magnesium transporter CorA</fullName>
    </submittedName>
</protein>
<evidence type="ECO:0000256" key="1">
    <source>
        <dbReference type="ARBA" id="ARBA00004651"/>
    </source>
</evidence>
<dbReference type="GO" id="GO:0000287">
    <property type="term" value="F:magnesium ion binding"/>
    <property type="evidence" value="ECO:0007669"/>
    <property type="project" value="TreeGrafter"/>
</dbReference>
<evidence type="ECO:0000256" key="5">
    <source>
        <dbReference type="ARBA" id="ARBA00022519"/>
    </source>
</evidence>
<dbReference type="Gene3D" id="3.30.460.20">
    <property type="entry name" value="CorA soluble domain-like"/>
    <property type="match status" value="1"/>
</dbReference>
<evidence type="ECO:0000256" key="4">
    <source>
        <dbReference type="ARBA" id="ARBA00022475"/>
    </source>
</evidence>
<dbReference type="STRING" id="1381081.BIY22_02900"/>
<dbReference type="InterPro" id="IPR045863">
    <property type="entry name" value="CorA_TM1_TM2"/>
</dbReference>
<evidence type="ECO:0000313" key="13">
    <source>
        <dbReference type="Proteomes" id="UP000186313"/>
    </source>
</evidence>
<dbReference type="Proteomes" id="UP000186313">
    <property type="component" value="Unassembled WGS sequence"/>
</dbReference>
<dbReference type="EMBL" id="MJMJ01000001">
    <property type="protein sequence ID" value="OLQ93455.1"/>
    <property type="molecule type" value="Genomic_DNA"/>
</dbReference>